<sequence>MIFDSHAHYDDEAFEEDRETLLRSMPGAGIGKILNVGASLEGAEASTELADRFPFIYAAAGVHPDEVGALDEEKLAWIGELCRREKTVAVGEIGLDYYWDKEPREIQKKWFREQLSLARDLKLPVSIHSRDAAQDTFEILKADHVGGYGGVLHCFSASAQLAEEYVKMGYYIGIGGTVTFKNARVPKEVAARVPLERILIETDCPYLAPVPYRGKRNSSLNLPLVIEEIARIKGLTPEDVETATYENACRLFQVY</sequence>
<reference evidence="4" key="1">
    <citation type="submission" date="2020-10" db="EMBL/GenBank/DDBJ databases">
        <authorList>
            <person name="Gilroy R."/>
        </authorList>
    </citation>
    <scope>NUCLEOTIDE SEQUENCE</scope>
    <source>
        <strain evidence="4">ChiSjej4B22-8148</strain>
    </source>
</reference>
<dbReference type="Pfam" id="PF01026">
    <property type="entry name" value="TatD_DNase"/>
    <property type="match status" value="1"/>
</dbReference>
<dbReference type="Proteomes" id="UP000886757">
    <property type="component" value="Unassembled WGS sequence"/>
</dbReference>
<reference evidence="4" key="2">
    <citation type="journal article" date="2021" name="PeerJ">
        <title>Extensive microbial diversity within the chicken gut microbiome revealed by metagenomics and culture.</title>
        <authorList>
            <person name="Gilroy R."/>
            <person name="Ravi A."/>
            <person name="Getino M."/>
            <person name="Pursley I."/>
            <person name="Horton D.L."/>
            <person name="Alikhan N.F."/>
            <person name="Baker D."/>
            <person name="Gharbi K."/>
            <person name="Hall N."/>
            <person name="Watson M."/>
            <person name="Adriaenssens E.M."/>
            <person name="Foster-Nyarko E."/>
            <person name="Jarju S."/>
            <person name="Secka A."/>
            <person name="Antonio M."/>
            <person name="Oren A."/>
            <person name="Chaudhuri R.R."/>
            <person name="La Ragione R."/>
            <person name="Hildebrand F."/>
            <person name="Pallen M.J."/>
        </authorList>
    </citation>
    <scope>NUCLEOTIDE SEQUENCE</scope>
    <source>
        <strain evidence="4">ChiSjej4B22-8148</strain>
    </source>
</reference>
<gene>
    <name evidence="4" type="ORF">IAB31_01565</name>
</gene>
<dbReference type="InterPro" id="IPR015991">
    <property type="entry name" value="TatD/YcfH-like"/>
</dbReference>
<evidence type="ECO:0000256" key="3">
    <source>
        <dbReference type="PIRSR" id="PIRSR005902-1"/>
    </source>
</evidence>
<dbReference type="NCBIfam" id="TIGR00010">
    <property type="entry name" value="YchF/TatD family DNA exonuclease"/>
    <property type="match status" value="1"/>
</dbReference>
<keyword evidence="1 3" id="KW-0479">Metal-binding</keyword>
<organism evidence="4 5">
    <name type="scientific">Candidatus Choladousia intestinavium</name>
    <dbReference type="NCBI Taxonomy" id="2840727"/>
    <lineage>
        <taxon>Bacteria</taxon>
        <taxon>Bacillati</taxon>
        <taxon>Bacillota</taxon>
        <taxon>Clostridia</taxon>
        <taxon>Lachnospirales</taxon>
        <taxon>Lachnospiraceae</taxon>
        <taxon>Lachnospiraceae incertae sedis</taxon>
        <taxon>Candidatus Choladousia</taxon>
    </lineage>
</organism>
<evidence type="ECO:0000256" key="2">
    <source>
        <dbReference type="ARBA" id="ARBA00022801"/>
    </source>
</evidence>
<dbReference type="CDD" id="cd01310">
    <property type="entry name" value="TatD_DNAse"/>
    <property type="match status" value="1"/>
</dbReference>
<dbReference type="GO" id="GO:0016788">
    <property type="term" value="F:hydrolase activity, acting on ester bonds"/>
    <property type="evidence" value="ECO:0007669"/>
    <property type="project" value="InterPro"/>
</dbReference>
<dbReference type="PROSITE" id="PS01091">
    <property type="entry name" value="TATD_3"/>
    <property type="match status" value="1"/>
</dbReference>
<dbReference type="InterPro" id="IPR018228">
    <property type="entry name" value="DNase_TatD-rel_CS"/>
</dbReference>
<feature type="binding site" evidence="3">
    <location>
        <position position="203"/>
    </location>
    <ligand>
        <name>a divalent metal cation</name>
        <dbReference type="ChEBI" id="CHEBI:60240"/>
        <label>1</label>
    </ligand>
</feature>
<feature type="binding site" evidence="3">
    <location>
        <position position="128"/>
    </location>
    <ligand>
        <name>a divalent metal cation</name>
        <dbReference type="ChEBI" id="CHEBI:60240"/>
        <label>2</label>
    </ligand>
</feature>
<evidence type="ECO:0000313" key="4">
    <source>
        <dbReference type="EMBL" id="HIR12594.1"/>
    </source>
</evidence>
<protein>
    <submittedName>
        <fullName evidence="4">TatD family hydrolase</fullName>
    </submittedName>
</protein>
<feature type="binding site" evidence="3">
    <location>
        <position position="153"/>
    </location>
    <ligand>
        <name>a divalent metal cation</name>
        <dbReference type="ChEBI" id="CHEBI:60240"/>
        <label>2</label>
    </ligand>
</feature>
<dbReference type="PIRSF" id="PIRSF005902">
    <property type="entry name" value="DNase_TatD"/>
    <property type="match status" value="1"/>
</dbReference>
<dbReference type="AlphaFoldDB" id="A0A9D1ABY6"/>
<accession>A0A9D1ABY6</accession>
<dbReference type="SUPFAM" id="SSF51556">
    <property type="entry name" value="Metallo-dependent hydrolases"/>
    <property type="match status" value="1"/>
</dbReference>
<dbReference type="GO" id="GO:0004536">
    <property type="term" value="F:DNA nuclease activity"/>
    <property type="evidence" value="ECO:0007669"/>
    <property type="project" value="InterPro"/>
</dbReference>
<name>A0A9D1ABY6_9FIRM</name>
<feature type="binding site" evidence="3">
    <location>
        <position position="6"/>
    </location>
    <ligand>
        <name>a divalent metal cation</name>
        <dbReference type="ChEBI" id="CHEBI:60240"/>
        <label>1</label>
    </ligand>
</feature>
<feature type="binding site" evidence="3">
    <location>
        <position position="92"/>
    </location>
    <ligand>
        <name>a divalent metal cation</name>
        <dbReference type="ChEBI" id="CHEBI:60240"/>
        <label>1</label>
    </ligand>
</feature>
<evidence type="ECO:0000256" key="1">
    <source>
        <dbReference type="ARBA" id="ARBA00022723"/>
    </source>
</evidence>
<dbReference type="GO" id="GO:0005829">
    <property type="term" value="C:cytosol"/>
    <property type="evidence" value="ECO:0007669"/>
    <property type="project" value="TreeGrafter"/>
</dbReference>
<dbReference type="Gene3D" id="3.20.20.140">
    <property type="entry name" value="Metal-dependent hydrolases"/>
    <property type="match status" value="1"/>
</dbReference>
<keyword evidence="2 4" id="KW-0378">Hydrolase</keyword>
<dbReference type="PANTHER" id="PTHR46124">
    <property type="entry name" value="D-AMINOACYL-TRNA DEACYLASE"/>
    <property type="match status" value="1"/>
</dbReference>
<dbReference type="FunFam" id="3.20.20.140:FF:000005">
    <property type="entry name" value="TatD family hydrolase"/>
    <property type="match status" value="1"/>
</dbReference>
<proteinExistence type="predicted"/>
<dbReference type="InterPro" id="IPR032466">
    <property type="entry name" value="Metal_Hydrolase"/>
</dbReference>
<comment type="caution">
    <text evidence="4">The sequence shown here is derived from an EMBL/GenBank/DDBJ whole genome shotgun (WGS) entry which is preliminary data.</text>
</comment>
<dbReference type="GO" id="GO:0046872">
    <property type="term" value="F:metal ion binding"/>
    <property type="evidence" value="ECO:0007669"/>
    <property type="project" value="UniProtKB-KW"/>
</dbReference>
<feature type="binding site" evidence="3">
    <location>
        <position position="8"/>
    </location>
    <ligand>
        <name>a divalent metal cation</name>
        <dbReference type="ChEBI" id="CHEBI:60240"/>
        <label>1</label>
    </ligand>
</feature>
<dbReference type="EMBL" id="DVGK01000024">
    <property type="protein sequence ID" value="HIR12594.1"/>
    <property type="molecule type" value="Genomic_DNA"/>
</dbReference>
<dbReference type="PANTHER" id="PTHR46124:SF2">
    <property type="entry name" value="D-AMINOACYL-TRNA DEACYLASE"/>
    <property type="match status" value="1"/>
</dbReference>
<dbReference type="InterPro" id="IPR001130">
    <property type="entry name" value="TatD-like"/>
</dbReference>
<evidence type="ECO:0000313" key="5">
    <source>
        <dbReference type="Proteomes" id="UP000886757"/>
    </source>
</evidence>